<organism evidence="3 4">
    <name type="scientific">Caballeronia fortuita</name>
    <dbReference type="NCBI Taxonomy" id="1777138"/>
    <lineage>
        <taxon>Bacteria</taxon>
        <taxon>Pseudomonadati</taxon>
        <taxon>Pseudomonadota</taxon>
        <taxon>Betaproteobacteria</taxon>
        <taxon>Burkholderiales</taxon>
        <taxon>Burkholderiaceae</taxon>
        <taxon>Caballeronia</taxon>
    </lineage>
</organism>
<dbReference type="InterPro" id="IPR011006">
    <property type="entry name" value="CheY-like_superfamily"/>
</dbReference>
<accession>A0A157ZAS9</accession>
<dbReference type="InterPro" id="IPR052893">
    <property type="entry name" value="TCS_response_regulator"/>
</dbReference>
<comment type="caution">
    <text evidence="3">The sequence shown here is derived from an EMBL/GenBank/DDBJ whole genome shotgun (WGS) entry which is preliminary data.</text>
</comment>
<evidence type="ECO:0000313" key="4">
    <source>
        <dbReference type="Proteomes" id="UP000054903"/>
    </source>
</evidence>
<evidence type="ECO:0000259" key="2">
    <source>
        <dbReference type="PROSITE" id="PS50110"/>
    </source>
</evidence>
<dbReference type="PANTHER" id="PTHR44520">
    <property type="entry name" value="RESPONSE REGULATOR RCP1-RELATED"/>
    <property type="match status" value="1"/>
</dbReference>
<dbReference type="AlphaFoldDB" id="A0A157ZAS9"/>
<gene>
    <name evidence="3" type="ORF">AWB77_00475</name>
</gene>
<proteinExistence type="predicted"/>
<keyword evidence="4" id="KW-1185">Reference proteome</keyword>
<sequence length="122" mass="13728">MVIHDGQRALDYLKCEGEFQDRDEQDPLFVLLDLKLPRVSGLEMLESLRATPELRKLPVVVLTSSRLAQDLERAYELGANAFVQKPTSFEELKHDVGNILSVWGRLNKQPPRFPTAQVGGVA</sequence>
<dbReference type="STRING" id="1777138.AWB77_00475"/>
<dbReference type="GO" id="GO:0000160">
    <property type="term" value="P:phosphorelay signal transduction system"/>
    <property type="evidence" value="ECO:0007669"/>
    <property type="project" value="InterPro"/>
</dbReference>
<dbReference type="EMBL" id="FCNX02000001">
    <property type="protein sequence ID" value="SAK42624.1"/>
    <property type="molecule type" value="Genomic_DNA"/>
</dbReference>
<dbReference type="Proteomes" id="UP000054903">
    <property type="component" value="Unassembled WGS sequence"/>
</dbReference>
<dbReference type="PANTHER" id="PTHR44520:SF1">
    <property type="entry name" value="TWO-COMPONENT SYSTEM REGULATORY PROTEIN"/>
    <property type="match status" value="1"/>
</dbReference>
<feature type="domain" description="Response regulatory" evidence="2">
    <location>
        <begin position="1"/>
        <end position="100"/>
    </location>
</feature>
<dbReference type="Pfam" id="PF00072">
    <property type="entry name" value="Response_reg"/>
    <property type="match status" value="1"/>
</dbReference>
<dbReference type="Gene3D" id="3.40.50.2300">
    <property type="match status" value="1"/>
</dbReference>
<keyword evidence="1" id="KW-0597">Phosphoprotein</keyword>
<protein>
    <submittedName>
        <fullName evidence="3">Response regulator protein</fullName>
    </submittedName>
</protein>
<feature type="modified residue" description="4-aspartylphosphate" evidence="1">
    <location>
        <position position="33"/>
    </location>
</feature>
<evidence type="ECO:0000256" key="1">
    <source>
        <dbReference type="PROSITE-ProRule" id="PRU00169"/>
    </source>
</evidence>
<name>A0A157ZAS9_9BURK</name>
<dbReference type="PROSITE" id="PS50110">
    <property type="entry name" value="RESPONSE_REGULATORY"/>
    <property type="match status" value="1"/>
</dbReference>
<dbReference type="SUPFAM" id="SSF52172">
    <property type="entry name" value="CheY-like"/>
    <property type="match status" value="1"/>
</dbReference>
<evidence type="ECO:0000313" key="3">
    <source>
        <dbReference type="EMBL" id="SAK42624.1"/>
    </source>
</evidence>
<reference evidence="3" key="1">
    <citation type="submission" date="2016-01" db="EMBL/GenBank/DDBJ databases">
        <authorList>
            <person name="Peeters C."/>
        </authorList>
    </citation>
    <scope>NUCLEOTIDE SEQUENCE</scope>
    <source>
        <strain evidence="3">LMG 29320</strain>
    </source>
</reference>
<dbReference type="InterPro" id="IPR001789">
    <property type="entry name" value="Sig_transdc_resp-reg_receiver"/>
</dbReference>